<dbReference type="InterPro" id="IPR011045">
    <property type="entry name" value="N2O_reductase_N"/>
</dbReference>
<dbReference type="RefSeq" id="WP_091743050.1">
    <property type="nucleotide sequence ID" value="NZ_FNNQ01000031.1"/>
</dbReference>
<dbReference type="InterPro" id="IPR015943">
    <property type="entry name" value="WD40/YVTN_repeat-like_dom_sf"/>
</dbReference>
<protein>
    <submittedName>
        <fullName evidence="2">DNA-binding beta-propeller fold protein YncE</fullName>
    </submittedName>
</protein>
<name>A0A1H3CXF4_9BACL</name>
<keyword evidence="2" id="KW-0238">DNA-binding</keyword>
<keyword evidence="3" id="KW-1185">Reference proteome</keyword>
<dbReference type="AlphaFoldDB" id="A0A1H3CXF4"/>
<dbReference type="PANTHER" id="PTHR47197">
    <property type="entry name" value="PROTEIN NIRF"/>
    <property type="match status" value="1"/>
</dbReference>
<dbReference type="OrthoDB" id="9770071at2"/>
<reference evidence="2 3" key="1">
    <citation type="submission" date="2016-10" db="EMBL/GenBank/DDBJ databases">
        <authorList>
            <person name="de Groot N.N."/>
        </authorList>
    </citation>
    <scope>NUCLEOTIDE SEQUENCE [LARGE SCALE GENOMIC DNA]</scope>
    <source>
        <strain evidence="2 3">DSM 45610</strain>
    </source>
</reference>
<feature type="region of interest" description="Disordered" evidence="1">
    <location>
        <begin position="417"/>
        <end position="440"/>
    </location>
</feature>
<dbReference type="EMBL" id="FNNQ01000031">
    <property type="protein sequence ID" value="SDX58766.1"/>
    <property type="molecule type" value="Genomic_DNA"/>
</dbReference>
<dbReference type="SUPFAM" id="SSF50974">
    <property type="entry name" value="Nitrous oxide reductase, N-terminal domain"/>
    <property type="match status" value="1"/>
</dbReference>
<dbReference type="PANTHER" id="PTHR47197:SF3">
    <property type="entry name" value="DIHYDRO-HEME D1 DEHYDROGENASE"/>
    <property type="match status" value="1"/>
</dbReference>
<organism evidence="2 3">
    <name type="scientific">Marininema mesophilum</name>
    <dbReference type="NCBI Taxonomy" id="1048340"/>
    <lineage>
        <taxon>Bacteria</taxon>
        <taxon>Bacillati</taxon>
        <taxon>Bacillota</taxon>
        <taxon>Bacilli</taxon>
        <taxon>Bacillales</taxon>
        <taxon>Thermoactinomycetaceae</taxon>
        <taxon>Marininema</taxon>
    </lineage>
</organism>
<dbReference type="STRING" id="1048340.SAMN05444487_1311"/>
<gene>
    <name evidence="2" type="ORF">SAMN05444487_1311</name>
</gene>
<dbReference type="InterPro" id="IPR051200">
    <property type="entry name" value="Host-pathogen_enzymatic-act"/>
</dbReference>
<sequence length="440" mass="49770">MENSLWRIRVLLAVVLVMAVFFPMGEGKANASQTPPETQSVLFVGNNWDGTVDIIDPKKFTKLSRINVIPDIKERERDLLTNPVALMYKLMIRKLIGEGHDQYVDDMFTSRDGRYVYVSRPSLADVVGIDLRTQEIVWRVKMEGYRSDHMAISPDGTRLLVSDSTARKVQVIDPREGRKVGEFESGDSPHESNYSPDGKRIYHASVGHVWTPTDQPIFDFTKGDRWFQIVDAKTNKIIKRLDIGKTLKEYGYKDYSSAVRPMVISPDEKTAYMQLSFFHGFLEFDLKTFKPLRLAQLPISDKAKNTPREQYILDSAHHGLAMNPKGTKLCAAGTMSDYAAIVDRGTFKYKLFPNVDKPYWATNSADGKYCFVSASGEDSVVVLNYDSEQEVTRIPVGDHPQRMRMGVIRQDYVSQLPNTEHDSDNDSKGPVPSNKSGKAH</sequence>
<dbReference type="Gene3D" id="2.130.10.10">
    <property type="entry name" value="YVTN repeat-like/Quinoprotein amine dehydrogenase"/>
    <property type="match status" value="2"/>
</dbReference>
<evidence type="ECO:0000256" key="1">
    <source>
        <dbReference type="SAM" id="MobiDB-lite"/>
    </source>
</evidence>
<proteinExistence type="predicted"/>
<evidence type="ECO:0000313" key="2">
    <source>
        <dbReference type="EMBL" id="SDX58766.1"/>
    </source>
</evidence>
<dbReference type="GO" id="GO:0003677">
    <property type="term" value="F:DNA binding"/>
    <property type="evidence" value="ECO:0007669"/>
    <property type="project" value="UniProtKB-KW"/>
</dbReference>
<accession>A0A1H3CXF4</accession>
<evidence type="ECO:0000313" key="3">
    <source>
        <dbReference type="Proteomes" id="UP000198534"/>
    </source>
</evidence>
<dbReference type="Proteomes" id="UP000198534">
    <property type="component" value="Unassembled WGS sequence"/>
</dbReference>